<reference evidence="2 3" key="1">
    <citation type="submission" date="2018-02" db="EMBL/GenBank/DDBJ databases">
        <title>Genome sequence of the basidiomycete white-rot fungus Phlebia centrifuga.</title>
        <authorList>
            <person name="Granchi Z."/>
            <person name="Peng M."/>
            <person name="de Vries R.P."/>
            <person name="Hilden K."/>
            <person name="Makela M.R."/>
            <person name="Grigoriev I."/>
            <person name="Riley R."/>
        </authorList>
    </citation>
    <scope>NUCLEOTIDE SEQUENCE [LARGE SCALE GENOMIC DNA]</scope>
    <source>
        <strain evidence="2 3">FBCC195</strain>
    </source>
</reference>
<organism evidence="2 3">
    <name type="scientific">Hermanssonia centrifuga</name>
    <dbReference type="NCBI Taxonomy" id="98765"/>
    <lineage>
        <taxon>Eukaryota</taxon>
        <taxon>Fungi</taxon>
        <taxon>Dikarya</taxon>
        <taxon>Basidiomycota</taxon>
        <taxon>Agaricomycotina</taxon>
        <taxon>Agaricomycetes</taxon>
        <taxon>Polyporales</taxon>
        <taxon>Meruliaceae</taxon>
        <taxon>Hermanssonia</taxon>
    </lineage>
</organism>
<dbReference type="AlphaFoldDB" id="A0A2R6Q2C5"/>
<accession>A0A2R6Q2C5</accession>
<feature type="region of interest" description="Disordered" evidence="1">
    <location>
        <begin position="206"/>
        <end position="243"/>
    </location>
</feature>
<dbReference type="OrthoDB" id="5429442at2759"/>
<feature type="region of interest" description="Disordered" evidence="1">
    <location>
        <begin position="141"/>
        <end position="178"/>
    </location>
</feature>
<proteinExistence type="predicted"/>
<sequence length="445" mass="48052">MEIKVYGDVSLQIGVKGNTSSWSSQSHARWNASVAAQSETGGLRVRVVGLASPHIEKASMNGTISHRDLWVDPEDLLRKNLPQTVDLSAVLDEFKVFEGVWKSCYPGMSAFSLAHPVFNCQGDLLFEFRPHSQVIRPANSLPRHLNRGKNQVKFRNGMNGRGRDYPRTGGELDQRTRNLCRSSNIESASVEKEEIVINDSDAYSQSGSFTRSSSLHNGRSASRAPPSNRAESPGHAGSATYGNHLRGAFRSIPSASGRNSPMIPQVNINDFTEVSGTTAYRGNTAVTFRSESVHGRMSPHPMMGELDDASFDINGGPYINVTNVNPNLSIPRPASSAMNRPPIPIHMPNPSRSPTPNRLAAGQGSMYVSLQNDTIPAQMNVGGGGPQLATYTQRNAARQSFQNQGQYPMAQGPIAGVPGMSLSPNYGLTGIEVHPLNGSGRYQAA</sequence>
<dbReference type="EMBL" id="MLYV02000402">
    <property type="protein sequence ID" value="PSS01019.1"/>
    <property type="molecule type" value="Genomic_DNA"/>
</dbReference>
<evidence type="ECO:0000313" key="2">
    <source>
        <dbReference type="EMBL" id="PSS01019.1"/>
    </source>
</evidence>
<gene>
    <name evidence="2" type="ORF">PHLCEN_2v4077</name>
</gene>
<evidence type="ECO:0000313" key="3">
    <source>
        <dbReference type="Proteomes" id="UP000186601"/>
    </source>
</evidence>
<evidence type="ECO:0000256" key="1">
    <source>
        <dbReference type="SAM" id="MobiDB-lite"/>
    </source>
</evidence>
<keyword evidence="3" id="KW-1185">Reference proteome</keyword>
<comment type="caution">
    <text evidence="2">The sequence shown here is derived from an EMBL/GenBank/DDBJ whole genome shotgun (WGS) entry which is preliminary data.</text>
</comment>
<name>A0A2R6Q2C5_9APHY</name>
<feature type="compositionally biased region" description="Basic and acidic residues" evidence="1">
    <location>
        <begin position="161"/>
        <end position="176"/>
    </location>
</feature>
<dbReference type="STRING" id="98765.A0A2R6Q2C5"/>
<protein>
    <submittedName>
        <fullName evidence="2">Uncharacterized protein</fullName>
    </submittedName>
</protein>
<dbReference type="Proteomes" id="UP000186601">
    <property type="component" value="Unassembled WGS sequence"/>
</dbReference>
<feature type="compositionally biased region" description="Polar residues" evidence="1">
    <location>
        <begin position="206"/>
        <end position="220"/>
    </location>
</feature>